<dbReference type="PATRIC" id="fig|665004.4.peg.334"/>
<keyword evidence="2" id="KW-1185">Reference proteome</keyword>
<dbReference type="AlphaFoldDB" id="A0A147KM91"/>
<dbReference type="STRING" id="665004.AC529_01920"/>
<evidence type="ECO:0000313" key="1">
    <source>
        <dbReference type="EMBL" id="KUP98369.1"/>
    </source>
</evidence>
<sequence length="135" mass="15861">MLTPNQQVRNRIARTAMEILAESDDSRGVHKDDLWRQVKERYPEVDRDWARHANAKSGPFVFLTWHSSGLSTIGWLYKDGWGHWRITGAGRWSLEEYPSLDAWAAAIDQRYQDWSRKRDRFEQAEKLLSSLPEDS</sequence>
<dbReference type="RefSeq" id="WP_068753136.1">
    <property type="nucleotide sequence ID" value="NZ_KQ950180.1"/>
</dbReference>
<gene>
    <name evidence="1" type="ORF">AC529_01920</name>
</gene>
<accession>A0A147KM91</accession>
<dbReference type="Proteomes" id="UP000074382">
    <property type="component" value="Unassembled WGS sequence"/>
</dbReference>
<name>A0A147KM91_THECS</name>
<evidence type="ECO:0000313" key="2">
    <source>
        <dbReference type="Proteomes" id="UP000074382"/>
    </source>
</evidence>
<proteinExistence type="predicted"/>
<comment type="caution">
    <text evidence="1">The sequence shown here is derived from an EMBL/GenBank/DDBJ whole genome shotgun (WGS) entry which is preliminary data.</text>
</comment>
<protein>
    <submittedName>
        <fullName evidence="1">Uncharacterized protein</fullName>
    </submittedName>
</protein>
<organism evidence="1 2">
    <name type="scientific">Thermobifida cellulosilytica TB100</name>
    <dbReference type="NCBI Taxonomy" id="665004"/>
    <lineage>
        <taxon>Bacteria</taxon>
        <taxon>Bacillati</taxon>
        <taxon>Actinomycetota</taxon>
        <taxon>Actinomycetes</taxon>
        <taxon>Streptosporangiales</taxon>
        <taxon>Nocardiopsidaceae</taxon>
        <taxon>Thermobifida</taxon>
    </lineage>
</organism>
<reference evidence="2" key="1">
    <citation type="journal article" date="2017" name="Acta Aliment.">
        <title>Plant polysaccharide degrading enzyme system of Thermpbifida cellulosilytica TB100 revealed by de novo genome project data.</title>
        <authorList>
            <person name="Toth A."/>
            <person name="Baka E."/>
            <person name="Luzics S."/>
            <person name="Bata-Vidacs I."/>
            <person name="Nagy I."/>
            <person name="Balint B."/>
            <person name="Herceg R."/>
            <person name="Olasz F."/>
            <person name="Wilk T."/>
            <person name="Nagy T."/>
            <person name="Kriszt B."/>
            <person name="Nagy I."/>
            <person name="Kukolya J."/>
        </authorList>
    </citation>
    <scope>NUCLEOTIDE SEQUENCE [LARGE SCALE GENOMIC DNA]</scope>
    <source>
        <strain evidence="2">TB100</strain>
    </source>
</reference>
<dbReference type="EMBL" id="LGEM01000011">
    <property type="protein sequence ID" value="KUP98369.1"/>
    <property type="molecule type" value="Genomic_DNA"/>
</dbReference>